<evidence type="ECO:0008006" key="3">
    <source>
        <dbReference type="Google" id="ProtNLM"/>
    </source>
</evidence>
<protein>
    <recommendedName>
        <fullName evidence="3">DUF541 domain-containing protein</fullName>
    </recommendedName>
</protein>
<name>A0A0D2FVR7_9EURO</name>
<dbReference type="VEuPathDB" id="FungiDB:Z518_04232"/>
<reference evidence="1 2" key="1">
    <citation type="submission" date="2015-01" db="EMBL/GenBank/DDBJ databases">
        <title>The Genome Sequence of Rhinocladiella mackenzie CBS 650.93.</title>
        <authorList>
            <consortium name="The Broad Institute Genomics Platform"/>
            <person name="Cuomo C."/>
            <person name="de Hoog S."/>
            <person name="Gorbushina A."/>
            <person name="Stielow B."/>
            <person name="Teixiera M."/>
            <person name="Abouelleil A."/>
            <person name="Chapman S.B."/>
            <person name="Priest M."/>
            <person name="Young S.K."/>
            <person name="Wortman J."/>
            <person name="Nusbaum C."/>
            <person name="Birren B."/>
        </authorList>
    </citation>
    <scope>NUCLEOTIDE SEQUENCE [LARGE SCALE GENOMIC DNA]</scope>
    <source>
        <strain evidence="1 2">CBS 650.93</strain>
    </source>
</reference>
<dbReference type="GeneID" id="25292303"/>
<dbReference type="Pfam" id="PF04402">
    <property type="entry name" value="SIMPL"/>
    <property type="match status" value="1"/>
</dbReference>
<accession>A0A0D2FVR7</accession>
<dbReference type="OrthoDB" id="3335918at2759"/>
<dbReference type="Gene3D" id="3.30.70.2970">
    <property type="entry name" value="Protein of unknown function (DUF541), domain 2"/>
    <property type="match status" value="1"/>
</dbReference>
<gene>
    <name evidence="1" type="ORF">Z518_04232</name>
</gene>
<evidence type="ECO:0000313" key="2">
    <source>
        <dbReference type="Proteomes" id="UP000053617"/>
    </source>
</evidence>
<dbReference type="HOGENOM" id="CLU_075628_1_0_1"/>
<dbReference type="Gene3D" id="3.30.110.170">
    <property type="entry name" value="Protein of unknown function (DUF541), domain 1"/>
    <property type="match status" value="1"/>
</dbReference>
<proteinExistence type="predicted"/>
<dbReference type="Proteomes" id="UP000053617">
    <property type="component" value="Unassembled WGS sequence"/>
</dbReference>
<dbReference type="InterPro" id="IPR007497">
    <property type="entry name" value="SIMPL/DUF541"/>
</dbReference>
<keyword evidence="2" id="KW-1185">Reference proteome</keyword>
<sequence length="228" mass="25019">MVPTVITINSTGLISAPAERAALIVDVIDSGYDKDEASTNVVTTVNNLQAEIDELCPRLSNGDISPEAPVSFYSIASLSTSSRDEFDKDNKRTGKQIQTVYSKLDIRFRDFAKLGEMVVHLSTVKFVQLKGVTWKLTDQNQSILGEEARMKALVRAMKRAEEYGRVIGRNSVTAVKIEDSEESYPRPCTKQTARKSAASWATGIGVGIDFEPQTIDVSASLVVEFHAE</sequence>
<organism evidence="1 2">
    <name type="scientific">Rhinocladiella mackenziei CBS 650.93</name>
    <dbReference type="NCBI Taxonomy" id="1442369"/>
    <lineage>
        <taxon>Eukaryota</taxon>
        <taxon>Fungi</taxon>
        <taxon>Dikarya</taxon>
        <taxon>Ascomycota</taxon>
        <taxon>Pezizomycotina</taxon>
        <taxon>Eurotiomycetes</taxon>
        <taxon>Chaetothyriomycetidae</taxon>
        <taxon>Chaetothyriales</taxon>
        <taxon>Herpotrichiellaceae</taxon>
        <taxon>Rhinocladiella</taxon>
    </lineage>
</organism>
<dbReference type="RefSeq" id="XP_013273393.1">
    <property type="nucleotide sequence ID" value="XM_013417939.1"/>
</dbReference>
<dbReference type="AlphaFoldDB" id="A0A0D2FVR7"/>
<evidence type="ECO:0000313" key="1">
    <source>
        <dbReference type="EMBL" id="KIX06257.1"/>
    </source>
</evidence>
<dbReference type="EMBL" id="KN847477">
    <property type="protein sequence ID" value="KIX06257.1"/>
    <property type="molecule type" value="Genomic_DNA"/>
</dbReference>